<evidence type="ECO:0000313" key="2">
    <source>
        <dbReference type="Proteomes" id="UP000241764"/>
    </source>
</evidence>
<accession>A0A2P7B3V3</accession>
<keyword evidence="2" id="KW-1185">Reference proteome</keyword>
<dbReference type="OrthoDB" id="9800503at2"/>
<dbReference type="AlphaFoldDB" id="A0A2P7B3V3"/>
<gene>
    <name evidence="1" type="ORF">CU103_23905</name>
</gene>
<proteinExistence type="predicted"/>
<comment type="caution">
    <text evidence="1">The sequence shown here is derived from an EMBL/GenBank/DDBJ whole genome shotgun (WGS) entry which is preliminary data.</text>
</comment>
<protein>
    <submittedName>
        <fullName evidence="1">Type II toxin-antitoxin system prevent-host-death family antitoxin</fullName>
    </submittedName>
</protein>
<evidence type="ECO:0000313" key="1">
    <source>
        <dbReference type="EMBL" id="PSH61164.1"/>
    </source>
</evidence>
<sequence>MPLCGQKLSKRGYCADLLAKVEAGEEGVISRGDKPVAKLTHIPGISYRSDVNAAIEAILAAQQEQKQKTTPEEIRAWIEEARR</sequence>
<organism evidence="1 2">
    <name type="scientific">Phyllobacterium sophorae</name>
    <dbReference type="NCBI Taxonomy" id="1520277"/>
    <lineage>
        <taxon>Bacteria</taxon>
        <taxon>Pseudomonadati</taxon>
        <taxon>Pseudomonadota</taxon>
        <taxon>Alphaproteobacteria</taxon>
        <taxon>Hyphomicrobiales</taxon>
        <taxon>Phyllobacteriaceae</taxon>
        <taxon>Phyllobacterium</taxon>
    </lineage>
</organism>
<dbReference type="EMBL" id="PGGM01000014">
    <property type="protein sequence ID" value="PSH61164.1"/>
    <property type="molecule type" value="Genomic_DNA"/>
</dbReference>
<name>A0A2P7B3V3_9HYPH</name>
<dbReference type="Proteomes" id="UP000241764">
    <property type="component" value="Unassembled WGS sequence"/>
</dbReference>
<reference evidence="2" key="1">
    <citation type="submission" date="2017-11" db="EMBL/GenBank/DDBJ databases">
        <authorList>
            <person name="Kuznetsova I."/>
            <person name="Sazanova A."/>
            <person name="Chirak E."/>
            <person name="Safronova V."/>
            <person name="Willems A."/>
        </authorList>
    </citation>
    <scope>NUCLEOTIDE SEQUENCE [LARGE SCALE GENOMIC DNA]</scope>
    <source>
        <strain evidence="2">CCBAU 03422</strain>
    </source>
</reference>